<dbReference type="InterPro" id="IPR000782">
    <property type="entry name" value="FAS1_domain"/>
</dbReference>
<reference evidence="1" key="2">
    <citation type="submission" date="2025-08" db="UniProtKB">
        <authorList>
            <consortium name="EnsemblFungi"/>
        </authorList>
    </citation>
    <scope>IDENTIFICATION</scope>
    <source>
        <strain evidence="1">4287 / CBS 123668 / FGSC 9935 / NRRL 34936</strain>
    </source>
</reference>
<dbReference type="AlphaFoldDB" id="A0A0D2XWL2"/>
<dbReference type="PROSITE" id="PS50213">
    <property type="entry name" value="FAS1"/>
    <property type="match status" value="1"/>
</dbReference>
<accession>A0A0D2XWL2</accession>
<sequence>MTNFFKAALCASMLFLAGASAKVNRTNAVLTVLEEYKDLTAFYELFKSTGGGIGIPEPAFEERFNDNNVGLDFTILAPTNEAIAKVHGLTEKLTTAVGYPLLTTLLRTHILPGKLAPHDLYNKNIVSIEGFSIHTDSKGVITTNPGLTKTDVRARTQAKLLKDKKGKPIRVPASNGIVYKIDNILDPLLTYFGEDSARNHRSLPTIKHSPSKSMKDILAADPETSRVRELLYTVAPWFPRDRLDMSFSGRRTKENSKVVYLVPSNEALKSFTKVAEAPGNADATRFFLMAGFGRMDGKHIKGRAGFKLEVEGGRVMNAEVEKRDCGSNGCVWRIGKVIDSVYGLF</sequence>
<reference evidence="2" key="1">
    <citation type="journal article" date="2012" name="Mol. Plant Microbe Interact.">
        <title>A highly conserved effector in Fusarium oxysporum is required for full virulence on Arabidopsis.</title>
        <authorList>
            <person name="Thatcher L.F."/>
            <person name="Gardiner D.M."/>
            <person name="Kazan K."/>
            <person name="Manners J."/>
        </authorList>
    </citation>
    <scope>NUCLEOTIDE SEQUENCE [LARGE SCALE GENOMIC DNA]</scope>
    <source>
        <strain evidence="2">Fo5176</strain>
    </source>
</reference>
<dbReference type="Proteomes" id="UP000002489">
    <property type="component" value="Unassembled WGS sequence"/>
</dbReference>
<dbReference type="EnsemblFungi" id="FOXG_08378T0">
    <property type="protein sequence ID" value="FOXG_08378P0"/>
    <property type="gene ID" value="FOXG_08378"/>
</dbReference>
<name>A0A0D2XWL2_FUSOF</name>
<protein>
    <submittedName>
        <fullName evidence="1">Uncharacterized protein</fullName>
    </submittedName>
</protein>
<dbReference type="InterPro" id="IPR036378">
    <property type="entry name" value="FAS1_dom_sf"/>
</dbReference>
<gene>
    <name evidence="1" type="primary">28950017</name>
</gene>
<dbReference type="VEuPathDB" id="FungiDB:FOXG_08378"/>
<dbReference type="Pfam" id="PF02469">
    <property type="entry name" value="Fasciclin"/>
    <property type="match status" value="1"/>
</dbReference>
<organism evidence="1 2">
    <name type="scientific">Fusarium oxysporum (strain Fo5176)</name>
    <name type="common">Fusarium vascular wilt</name>
    <dbReference type="NCBI Taxonomy" id="660025"/>
    <lineage>
        <taxon>Eukaryota</taxon>
        <taxon>Fungi</taxon>
        <taxon>Dikarya</taxon>
        <taxon>Ascomycota</taxon>
        <taxon>Pezizomycotina</taxon>
        <taxon>Sordariomycetes</taxon>
        <taxon>Hypocreomycetidae</taxon>
        <taxon>Hypocreales</taxon>
        <taxon>Nectriaceae</taxon>
        <taxon>Fusarium</taxon>
        <taxon>Fusarium oxysporum species complex</taxon>
    </lineage>
</organism>
<dbReference type="SMART" id="SM00554">
    <property type="entry name" value="FAS1"/>
    <property type="match status" value="1"/>
</dbReference>
<proteinExistence type="predicted"/>
<dbReference type="SUPFAM" id="SSF82153">
    <property type="entry name" value="FAS1 domain"/>
    <property type="match status" value="1"/>
</dbReference>
<evidence type="ECO:0000313" key="1">
    <source>
        <dbReference type="EnsemblFungi" id="FOXG_08378P0"/>
    </source>
</evidence>
<dbReference type="Gene3D" id="2.30.180.10">
    <property type="entry name" value="FAS1 domain"/>
    <property type="match status" value="1"/>
</dbReference>
<evidence type="ECO:0000313" key="2">
    <source>
        <dbReference type="Proteomes" id="UP000002489"/>
    </source>
</evidence>